<evidence type="ECO:0000256" key="1">
    <source>
        <dbReference type="SAM" id="MobiDB-lite"/>
    </source>
</evidence>
<reference evidence="3" key="2">
    <citation type="submission" date="2020-09" db="EMBL/GenBank/DDBJ databases">
        <authorList>
            <person name="Sun Q."/>
            <person name="Zhou Y."/>
        </authorList>
    </citation>
    <scope>NUCLEOTIDE SEQUENCE</scope>
    <source>
        <strain evidence="3">CGMCC 1.10749</strain>
    </source>
</reference>
<dbReference type="Proteomes" id="UP000628079">
    <property type="component" value="Unassembled WGS sequence"/>
</dbReference>
<feature type="region of interest" description="Disordered" evidence="1">
    <location>
        <begin position="1"/>
        <end position="39"/>
    </location>
</feature>
<keyword evidence="2" id="KW-1133">Transmembrane helix</keyword>
<protein>
    <submittedName>
        <fullName evidence="3">Uncharacterized protein</fullName>
    </submittedName>
</protein>
<reference evidence="3" key="1">
    <citation type="journal article" date="2014" name="Int. J. Syst. Evol. Microbiol.">
        <title>Complete genome sequence of Corynebacterium casei LMG S-19264T (=DSM 44701T), isolated from a smear-ripened cheese.</title>
        <authorList>
            <consortium name="US DOE Joint Genome Institute (JGI-PGF)"/>
            <person name="Walter F."/>
            <person name="Albersmeier A."/>
            <person name="Kalinowski J."/>
            <person name="Ruckert C."/>
        </authorList>
    </citation>
    <scope>NUCLEOTIDE SEQUENCE</scope>
    <source>
        <strain evidence="3">CGMCC 1.10749</strain>
    </source>
</reference>
<comment type="caution">
    <text evidence="3">The sequence shown here is derived from an EMBL/GenBank/DDBJ whole genome shotgun (WGS) entry which is preliminary data.</text>
</comment>
<feature type="region of interest" description="Disordered" evidence="1">
    <location>
        <begin position="264"/>
        <end position="305"/>
    </location>
</feature>
<evidence type="ECO:0000313" key="4">
    <source>
        <dbReference type="Proteomes" id="UP000628079"/>
    </source>
</evidence>
<keyword evidence="2" id="KW-0812">Transmembrane</keyword>
<sequence length="305" mass="31984">MDRTTTSSDPARAAVLPSSPSPGRYAPPATHGTPDQSPAQHARTSAFYFTTTVVLGTVDAILIKTVWNVVLKDNEIISWTMAILTALGASALAWTAGRFAAVGLTDRHRTHVVGAALAALTWAGLGAALFLLRWNAGALTGTTIRTEGASTAAADSATAIHHLLALCLIALYALPGVLATLHGWEAGNPVAARQRQAHTTLTRLTGELRHAEARLHELSALTTQHHNSKARVDDEAGLAHDQADALAAELKAYTRIRIAHALADPTGVPGPPATTVGNNPHHLNRSDAPDDTNDPAPEQHQSHAA</sequence>
<evidence type="ECO:0000256" key="2">
    <source>
        <dbReference type="SAM" id="Phobius"/>
    </source>
</evidence>
<feature type="transmembrane region" description="Helical" evidence="2">
    <location>
        <begin position="112"/>
        <end position="132"/>
    </location>
</feature>
<accession>A0A8H9FUC3</accession>
<proteinExistence type="predicted"/>
<keyword evidence="2" id="KW-0472">Membrane</keyword>
<dbReference type="RefSeq" id="WP_035945273.1">
    <property type="nucleotide sequence ID" value="NZ_BMEA01000002.1"/>
</dbReference>
<gene>
    <name evidence="3" type="ORF">GCM10011314_21290</name>
</gene>
<feature type="transmembrane region" description="Helical" evidence="2">
    <location>
        <begin position="76"/>
        <end position="100"/>
    </location>
</feature>
<dbReference type="AlphaFoldDB" id="A0A8H9FUC3"/>
<feature type="transmembrane region" description="Helical" evidence="2">
    <location>
        <begin position="46"/>
        <end position="70"/>
    </location>
</feature>
<evidence type="ECO:0000313" key="3">
    <source>
        <dbReference type="EMBL" id="GGB81421.1"/>
    </source>
</evidence>
<feature type="transmembrane region" description="Helical" evidence="2">
    <location>
        <begin position="163"/>
        <end position="184"/>
    </location>
</feature>
<dbReference type="EMBL" id="BMEA01000002">
    <property type="protein sequence ID" value="GGB81421.1"/>
    <property type="molecule type" value="Genomic_DNA"/>
</dbReference>
<organism evidence="3 4">
    <name type="scientific">Knoellia flava</name>
    <dbReference type="NCBI Taxonomy" id="913969"/>
    <lineage>
        <taxon>Bacteria</taxon>
        <taxon>Bacillati</taxon>
        <taxon>Actinomycetota</taxon>
        <taxon>Actinomycetes</taxon>
        <taxon>Micrococcales</taxon>
        <taxon>Intrasporangiaceae</taxon>
        <taxon>Knoellia</taxon>
    </lineage>
</organism>
<name>A0A8H9FUC3_9MICO</name>